<dbReference type="GO" id="GO:0005737">
    <property type="term" value="C:cytoplasm"/>
    <property type="evidence" value="ECO:0007669"/>
    <property type="project" value="UniProtKB-SubCell"/>
</dbReference>
<reference evidence="3 4" key="1">
    <citation type="submission" date="2016-10" db="EMBL/GenBank/DDBJ databases">
        <authorList>
            <person name="de Groot N.N."/>
        </authorList>
    </citation>
    <scope>NUCLEOTIDE SEQUENCE [LARGE SCALE GENOMIC DNA]</scope>
    <source>
        <strain evidence="3 4">MON 2.2</strain>
    </source>
</reference>
<keyword evidence="2" id="KW-0694">RNA-binding</keyword>
<dbReference type="Gene3D" id="3.50.80.10">
    <property type="entry name" value="D-tyrosyl-tRNA(Tyr) deacylase"/>
    <property type="match status" value="1"/>
</dbReference>
<dbReference type="Pfam" id="PF02580">
    <property type="entry name" value="Tyr_Deacylase"/>
    <property type="match status" value="1"/>
</dbReference>
<keyword evidence="2" id="KW-0820">tRNA-binding</keyword>
<dbReference type="GO" id="GO:0019478">
    <property type="term" value="P:D-amino acid catabolic process"/>
    <property type="evidence" value="ECO:0007669"/>
    <property type="project" value="UniProtKB-UniRule"/>
</dbReference>
<organism evidence="3 4">
    <name type="scientific">Auraticoccus monumenti</name>
    <dbReference type="NCBI Taxonomy" id="675864"/>
    <lineage>
        <taxon>Bacteria</taxon>
        <taxon>Bacillati</taxon>
        <taxon>Actinomycetota</taxon>
        <taxon>Actinomycetes</taxon>
        <taxon>Propionibacteriales</taxon>
        <taxon>Propionibacteriaceae</taxon>
        <taxon>Auraticoccus</taxon>
    </lineage>
</organism>
<keyword evidence="2" id="KW-0378">Hydrolase</keyword>
<dbReference type="GO" id="GO:0043908">
    <property type="term" value="F:Ser(Gly)-tRNA(Ala) hydrolase activity"/>
    <property type="evidence" value="ECO:0007669"/>
    <property type="project" value="UniProtKB-UniRule"/>
</dbReference>
<comment type="catalytic activity">
    <reaction evidence="2">
        <text>glycyl-tRNA(Ala) + H2O = tRNA(Ala) + glycine + H(+)</text>
        <dbReference type="Rhea" id="RHEA:53744"/>
        <dbReference type="Rhea" id="RHEA-COMP:9657"/>
        <dbReference type="Rhea" id="RHEA-COMP:13640"/>
        <dbReference type="ChEBI" id="CHEBI:15377"/>
        <dbReference type="ChEBI" id="CHEBI:15378"/>
        <dbReference type="ChEBI" id="CHEBI:57305"/>
        <dbReference type="ChEBI" id="CHEBI:78442"/>
        <dbReference type="ChEBI" id="CHEBI:78522"/>
    </reaction>
</comment>
<dbReference type="AlphaFoldDB" id="A0A1G7F1W8"/>
<dbReference type="Proteomes" id="UP000198546">
    <property type="component" value="Chromosome i"/>
</dbReference>
<feature type="short sequence motif" description="Gly-cisPro motif, important for rejection of L-amino acids" evidence="2">
    <location>
        <begin position="130"/>
        <end position="131"/>
    </location>
</feature>
<dbReference type="EC" id="3.1.1.96" evidence="2"/>
<evidence type="ECO:0000313" key="4">
    <source>
        <dbReference type="Proteomes" id="UP000198546"/>
    </source>
</evidence>
<comment type="similarity">
    <text evidence="1 2">Belongs to the DTD family.</text>
</comment>
<dbReference type="GO" id="GO:0106026">
    <property type="term" value="F:Gly-tRNA(Ala) deacylase activity"/>
    <property type="evidence" value="ECO:0007669"/>
    <property type="project" value="UniProtKB-UniRule"/>
</dbReference>
<dbReference type="SUPFAM" id="SSF69500">
    <property type="entry name" value="DTD-like"/>
    <property type="match status" value="1"/>
</dbReference>
<dbReference type="STRING" id="675864.SAMN04489747_4118"/>
<keyword evidence="2" id="KW-0963">Cytoplasm</keyword>
<dbReference type="PANTHER" id="PTHR10472:SF5">
    <property type="entry name" value="D-AMINOACYL-TRNA DEACYLASE 1"/>
    <property type="match status" value="1"/>
</dbReference>
<protein>
    <recommendedName>
        <fullName evidence="2">D-aminoacyl-tRNA deacylase</fullName>
        <shortName evidence="2">DTD</shortName>
        <ecNumber evidence="2">3.1.1.96</ecNumber>
    </recommendedName>
    <alternativeName>
        <fullName evidence="2">Gly-tRNA(Ala) deacylase</fullName>
        <ecNumber evidence="2">3.1.1.-</ecNumber>
    </alternativeName>
</protein>
<dbReference type="FunFam" id="3.50.80.10:FF:000001">
    <property type="entry name" value="D-aminoacyl-tRNA deacylase"/>
    <property type="match status" value="1"/>
</dbReference>
<dbReference type="InterPro" id="IPR023509">
    <property type="entry name" value="DTD-like_sf"/>
</dbReference>
<evidence type="ECO:0000256" key="1">
    <source>
        <dbReference type="ARBA" id="ARBA00009673"/>
    </source>
</evidence>
<dbReference type="InterPro" id="IPR003732">
    <property type="entry name" value="Daa-tRNA_deacyls_DTD"/>
</dbReference>
<dbReference type="EMBL" id="LT629688">
    <property type="protein sequence ID" value="SDE69871.1"/>
    <property type="molecule type" value="Genomic_DNA"/>
</dbReference>
<comment type="function">
    <text evidence="2">An aminoacyl-tRNA editing enzyme that deacylates mischarged D-aminoacyl-tRNAs. Also deacylates mischarged glycyl-tRNA(Ala), protecting cells against glycine mischarging by AlaRS. Acts via tRNA-based rather than protein-based catalysis; rejects L-amino acids rather than detecting D-amino acids in the active site. By recycling D-aminoacyl-tRNA to D-amino acids and free tRNA molecules, this enzyme counteracts the toxicity associated with the formation of D-aminoacyl-tRNA entities in vivo and helps enforce protein L-homochirality.</text>
</comment>
<dbReference type="PANTHER" id="PTHR10472">
    <property type="entry name" value="D-TYROSYL-TRNA TYR DEACYLASE"/>
    <property type="match status" value="1"/>
</dbReference>
<proteinExistence type="inferred from homology"/>
<gene>
    <name evidence="2" type="primary">dtd</name>
    <name evidence="3" type="ORF">SAMN04489747_4118</name>
</gene>
<comment type="subcellular location">
    <subcellularLocation>
        <location evidence="2">Cytoplasm</location>
    </subcellularLocation>
</comment>
<dbReference type="GO" id="GO:0000049">
    <property type="term" value="F:tRNA binding"/>
    <property type="evidence" value="ECO:0007669"/>
    <property type="project" value="UniProtKB-UniRule"/>
</dbReference>
<sequence>MLQRVTSADVTVAGEVVGALDRAGLVVLLGVTHTDDAAVAARLADKVWRLRVLEGERSAEQTGAPLLVVSQFTLYADTRRGRRPSWGAAAPASVSEPVYESFVQALRDLGAEVSTGVFGADMAVRLVNDGPVTLVLDVD</sequence>
<comment type="domain">
    <text evidence="2">A Gly-cisPro motif from one monomer fits into the active site of the other monomer to allow specific chiral rejection of L-amino acids.</text>
</comment>
<name>A0A1G7F1W8_9ACTN</name>
<dbReference type="GO" id="GO:0051500">
    <property type="term" value="F:D-tyrosyl-tRNA(Tyr) deacylase activity"/>
    <property type="evidence" value="ECO:0007669"/>
    <property type="project" value="TreeGrafter"/>
</dbReference>
<comment type="subunit">
    <text evidence="2">Homodimer.</text>
</comment>
<evidence type="ECO:0000256" key="2">
    <source>
        <dbReference type="HAMAP-Rule" id="MF_00518"/>
    </source>
</evidence>
<dbReference type="NCBIfam" id="TIGR00256">
    <property type="entry name" value="D-aminoacyl-tRNA deacylase"/>
    <property type="match status" value="1"/>
</dbReference>
<evidence type="ECO:0000313" key="3">
    <source>
        <dbReference type="EMBL" id="SDE69871.1"/>
    </source>
</evidence>
<comment type="catalytic activity">
    <reaction evidence="2">
        <text>a D-aminoacyl-tRNA + H2O = a tRNA + a D-alpha-amino acid + H(+)</text>
        <dbReference type="Rhea" id="RHEA:13953"/>
        <dbReference type="Rhea" id="RHEA-COMP:10123"/>
        <dbReference type="Rhea" id="RHEA-COMP:10124"/>
        <dbReference type="ChEBI" id="CHEBI:15377"/>
        <dbReference type="ChEBI" id="CHEBI:15378"/>
        <dbReference type="ChEBI" id="CHEBI:59871"/>
        <dbReference type="ChEBI" id="CHEBI:78442"/>
        <dbReference type="ChEBI" id="CHEBI:79333"/>
        <dbReference type="EC" id="3.1.1.96"/>
    </reaction>
</comment>
<dbReference type="HAMAP" id="MF_00518">
    <property type="entry name" value="Deacylase_Dtd"/>
    <property type="match status" value="1"/>
</dbReference>
<dbReference type="EC" id="3.1.1.-" evidence="2"/>
<keyword evidence="4" id="KW-1185">Reference proteome</keyword>
<accession>A0A1G7F1W8</accession>